<dbReference type="PANTHER" id="PTHR17985">
    <property type="entry name" value="SER/THR-RICH PROTEIN T10 IN DGCR REGION"/>
    <property type="match status" value="1"/>
</dbReference>
<dbReference type="PANTHER" id="PTHR17985:SF8">
    <property type="entry name" value="TRANSPORT AND GOLGI ORGANIZATION PROTEIN 2 HOMOLOG"/>
    <property type="match status" value="1"/>
</dbReference>
<dbReference type="Pfam" id="PF05742">
    <property type="entry name" value="TANGO2"/>
    <property type="match status" value="1"/>
</dbReference>
<evidence type="ECO:0000313" key="1">
    <source>
        <dbReference type="EMBL" id="CAB3987805.1"/>
    </source>
</evidence>
<dbReference type="AlphaFoldDB" id="A0A7D9HR58"/>
<dbReference type="Proteomes" id="UP001152795">
    <property type="component" value="Unassembled WGS sequence"/>
</dbReference>
<name>A0A7D9HR58_PARCT</name>
<keyword evidence="2" id="KW-1185">Reference proteome</keyword>
<dbReference type="OrthoDB" id="191601at2759"/>
<evidence type="ECO:0000313" key="2">
    <source>
        <dbReference type="Proteomes" id="UP001152795"/>
    </source>
</evidence>
<gene>
    <name evidence="1" type="ORF">PACLA_8A014724</name>
</gene>
<reference evidence="1" key="1">
    <citation type="submission" date="2020-04" db="EMBL/GenBank/DDBJ databases">
        <authorList>
            <person name="Alioto T."/>
            <person name="Alioto T."/>
            <person name="Gomez Garrido J."/>
        </authorList>
    </citation>
    <scope>NUCLEOTIDE SEQUENCE</scope>
    <source>
        <strain evidence="1">A484AB</strain>
    </source>
</reference>
<proteinExistence type="predicted"/>
<dbReference type="GO" id="GO:0005794">
    <property type="term" value="C:Golgi apparatus"/>
    <property type="evidence" value="ECO:0007669"/>
    <property type="project" value="TreeGrafter"/>
</dbReference>
<dbReference type="GO" id="GO:0007030">
    <property type="term" value="P:Golgi organization"/>
    <property type="evidence" value="ECO:0007669"/>
    <property type="project" value="TreeGrafter"/>
</dbReference>
<dbReference type="GO" id="GO:0009306">
    <property type="term" value="P:protein secretion"/>
    <property type="evidence" value="ECO:0007669"/>
    <property type="project" value="TreeGrafter"/>
</dbReference>
<dbReference type="InterPro" id="IPR008551">
    <property type="entry name" value="TANGO2"/>
</dbReference>
<organism evidence="1 2">
    <name type="scientific">Paramuricea clavata</name>
    <name type="common">Red gorgonian</name>
    <name type="synonym">Violescent sea-whip</name>
    <dbReference type="NCBI Taxonomy" id="317549"/>
    <lineage>
        <taxon>Eukaryota</taxon>
        <taxon>Metazoa</taxon>
        <taxon>Cnidaria</taxon>
        <taxon>Anthozoa</taxon>
        <taxon>Octocorallia</taxon>
        <taxon>Malacalcyonacea</taxon>
        <taxon>Plexauridae</taxon>
        <taxon>Paramuricea</taxon>
    </lineage>
</organism>
<sequence length="284" mass="32820">MCIVFLSISDNPEQDGYKVIIAANRDEFYNRPTKELNWWDSQPDIISGVDLFPGKEGGTWLGMTKTGKIGILTNYRQSEKFRNQSDKGRGHLVSDFLKSEENPRKFLENVKKHGSEYGGFNLILGDVFQGKSEMDFSYYCNKEHQPLENLKAGIYALSNRYLDYCWKKVVLGKERFEKIVKGDSVMQEKIEKVFELLRDETRYGVDDVFRGPEDEGFPDCFLEVLSAISVKSNIPEIQYGTRTNSVIVVDHEDNVTFRERTMVEPINTKNPVWKMSTFEFKIVV</sequence>
<comment type="caution">
    <text evidence="1">The sequence shown here is derived from an EMBL/GenBank/DDBJ whole genome shotgun (WGS) entry which is preliminary data.</text>
</comment>
<dbReference type="EMBL" id="CACRXK020001237">
    <property type="protein sequence ID" value="CAB3987805.1"/>
    <property type="molecule type" value="Genomic_DNA"/>
</dbReference>
<accession>A0A7D9HR58</accession>
<protein>
    <submittedName>
        <fullName evidence="1">Uncharacterized protein</fullName>
    </submittedName>
</protein>